<dbReference type="AlphaFoldDB" id="A0A2S9V9T2"/>
<dbReference type="Pfam" id="PF03413">
    <property type="entry name" value="PepSY"/>
    <property type="match status" value="2"/>
</dbReference>
<feature type="chain" id="PRO_5015429696" evidence="1">
    <location>
        <begin position="21"/>
        <end position="182"/>
    </location>
</feature>
<feature type="signal peptide" evidence="1">
    <location>
        <begin position="1"/>
        <end position="20"/>
    </location>
</feature>
<keyword evidence="1" id="KW-0732">Signal</keyword>
<reference evidence="4" key="1">
    <citation type="journal article" date="2020" name="Int. J. Syst. Evol. Microbiol.">
        <title>Alteromonas alba sp. nov., a marine bacterium isolated from the seawater of the West Pacific Ocean.</title>
        <authorList>
            <person name="Sun C."/>
            <person name="Wu Y.-H."/>
            <person name="Xamxidin M."/>
            <person name="Cheng H."/>
            <person name="Xu X.-W."/>
        </authorList>
    </citation>
    <scope>NUCLEOTIDE SEQUENCE [LARGE SCALE GENOMIC DNA]</scope>
    <source>
        <strain evidence="4">190</strain>
    </source>
</reference>
<dbReference type="RefSeq" id="WP_105934866.1">
    <property type="nucleotide sequence ID" value="NZ_PVNP01000136.1"/>
</dbReference>
<gene>
    <name evidence="3" type="ORF">C6Y40_12510</name>
</gene>
<evidence type="ECO:0000313" key="4">
    <source>
        <dbReference type="Proteomes" id="UP000238949"/>
    </source>
</evidence>
<dbReference type="InterPro" id="IPR025711">
    <property type="entry name" value="PepSY"/>
</dbReference>
<proteinExistence type="predicted"/>
<comment type="caution">
    <text evidence="3">The sequence shown here is derived from an EMBL/GenBank/DDBJ whole genome shotgun (WGS) entry which is preliminary data.</text>
</comment>
<dbReference type="EMBL" id="PVNP01000136">
    <property type="protein sequence ID" value="PRO73227.1"/>
    <property type="molecule type" value="Genomic_DNA"/>
</dbReference>
<evidence type="ECO:0000313" key="3">
    <source>
        <dbReference type="EMBL" id="PRO73227.1"/>
    </source>
</evidence>
<keyword evidence="4" id="KW-1185">Reference proteome</keyword>
<dbReference type="Proteomes" id="UP000238949">
    <property type="component" value="Unassembled WGS sequence"/>
</dbReference>
<dbReference type="OrthoDB" id="5608565at2"/>
<feature type="domain" description="PepSY" evidence="2">
    <location>
        <begin position="110"/>
        <end position="168"/>
    </location>
</feature>
<evidence type="ECO:0000259" key="2">
    <source>
        <dbReference type="Pfam" id="PF03413"/>
    </source>
</evidence>
<feature type="domain" description="PepSY" evidence="2">
    <location>
        <begin position="39"/>
        <end position="92"/>
    </location>
</feature>
<evidence type="ECO:0000256" key="1">
    <source>
        <dbReference type="SAM" id="SignalP"/>
    </source>
</evidence>
<protein>
    <submittedName>
        <fullName evidence="3">Peptidase</fullName>
    </submittedName>
</protein>
<name>A0A2S9V9T2_9ALTE</name>
<organism evidence="3 4">
    <name type="scientific">Alteromonas alba</name>
    <dbReference type="NCBI Taxonomy" id="2079529"/>
    <lineage>
        <taxon>Bacteria</taxon>
        <taxon>Pseudomonadati</taxon>
        <taxon>Pseudomonadota</taxon>
        <taxon>Gammaproteobacteria</taxon>
        <taxon>Alteromonadales</taxon>
        <taxon>Alteromonadaceae</taxon>
        <taxon>Alteromonas/Salinimonas group</taxon>
        <taxon>Alteromonas</taxon>
    </lineage>
</organism>
<accession>A0A2S9V9T2</accession>
<dbReference type="Gene3D" id="3.10.450.40">
    <property type="match status" value="2"/>
</dbReference>
<sequence>MKSIYGVTLSLLAVSGLAIAADDNADLDDIRDWPMVKMETCLDAALDTIPGHARKLELKMEGDDPIYEFDIEANADGETYNVECNAEEGFITEIEREVSKDDPLFKKLAKISYAEAEETALAFHPGRVVSSEREISFEGDATYEFDIQSIHGYEVKVDVNAATGEIEEANIELYEIGVEKEN</sequence>